<accession>Q7T9Y5</accession>
<feature type="transmembrane region" description="Helical" evidence="1">
    <location>
        <begin position="76"/>
        <end position="96"/>
    </location>
</feature>
<evidence type="ECO:0000256" key="1">
    <source>
        <dbReference type="SAM" id="Phobius"/>
    </source>
</evidence>
<evidence type="ECO:0000313" key="4">
    <source>
        <dbReference type="EMBL" id="AIW65158.1"/>
    </source>
</evidence>
<evidence type="ECO:0000313" key="2">
    <source>
        <dbReference type="EMBL" id="AAP85667.1"/>
    </source>
</evidence>
<reference evidence="3" key="2">
    <citation type="journal article" date="2015" name="J. Gen. Virol.">
        <title>Isolation of an Adoxophyes orana granulovirus (AdorGV) occlusion body morphology mutant: biological activity, genome sequence and relationship to other isolates of AdorGV.</title>
        <authorList>
            <person name="Nakai M."/>
            <person name="Harrison R.L."/>
            <person name="Uchida H."/>
            <person name="Ukuda R."/>
            <person name="Hikihara S."/>
            <person name="Ishii K."/>
            <person name="Kunimi Y."/>
        </authorList>
    </citation>
    <scope>NUCLEOTIDE SEQUENCE</scope>
    <source>
        <strain evidence="3">AdorGV-K</strain>
        <strain evidence="4">AdorGV-To</strain>
    </source>
</reference>
<organismHost>
    <name type="scientific">Adoxophyes</name>
    <dbReference type="NCBI Taxonomy" id="85584"/>
</organismHost>
<keyword evidence="1" id="KW-0472">Membrane</keyword>
<sequence>MRNCRSTISNRNRRHVKHARQTLQNFIRKQHTTSGEYSFRTPFKTGFKHFICMELFIIKSTTNFVLIANNKCYCRATIISFQLFLVFVTTLYYYYFHPLSNAIRSRSISFRSF</sequence>
<dbReference type="RefSeq" id="NP_872484.1">
    <property type="nucleotide sequence ID" value="NC_005038.1"/>
</dbReference>
<dbReference type="GeneID" id="1463373"/>
<dbReference type="Proteomes" id="UP000202129">
    <property type="component" value="Segment"/>
</dbReference>
<dbReference type="KEGG" id="vg:1463373"/>
<dbReference type="EMBL" id="KM234096">
    <property type="protein sequence ID" value="AIW65156.1"/>
    <property type="molecule type" value="Genomic_DNA"/>
</dbReference>
<gene>
    <name evidence="2" type="primary">ORF_30</name>
</gene>
<keyword evidence="1" id="KW-0812">Transmembrane</keyword>
<proteinExistence type="predicted"/>
<reference evidence="2 5" key="1">
    <citation type="journal article" date="2003" name="Virology">
        <title>The complete sequence of the Adoxophyes orana granulovirus genome.</title>
        <authorList>
            <person name="Wormleaton S."/>
            <person name="Kuzio J."/>
            <person name="Winstanley D."/>
        </authorList>
    </citation>
    <scope>NUCLEOTIDE SEQUENCE [LARGE SCALE GENOMIC DNA]</scope>
</reference>
<evidence type="ECO:0000313" key="5">
    <source>
        <dbReference type="Proteomes" id="UP000202129"/>
    </source>
</evidence>
<evidence type="ECO:0000313" key="3">
    <source>
        <dbReference type="EMBL" id="AIW65156.1"/>
    </source>
</evidence>
<organism evidence="2 5">
    <name type="scientific">Adoxophyes orana granulovirus</name>
    <name type="common">AoGV</name>
    <dbReference type="NCBI Taxonomy" id="170617"/>
    <lineage>
        <taxon>Viruses</taxon>
        <taxon>Viruses incertae sedis</taxon>
        <taxon>Naldaviricetes</taxon>
        <taxon>Lefavirales</taxon>
        <taxon>Baculoviridae</taxon>
        <taxon>Betabaculovirus</taxon>
        <taxon>Betabaculovirus adoranae</taxon>
    </lineage>
</organism>
<protein>
    <submittedName>
        <fullName evidence="2">ORF_30</fullName>
    </submittedName>
</protein>
<keyword evidence="1" id="KW-1133">Transmembrane helix</keyword>
<dbReference type="EMBL" id="AF547984">
    <property type="protein sequence ID" value="AAP85667.1"/>
    <property type="molecule type" value="Genomic_DNA"/>
</dbReference>
<name>Q7T9Y5_GVAO</name>
<keyword evidence="5" id="KW-1185">Reference proteome</keyword>
<dbReference type="EMBL" id="KM234098">
    <property type="protein sequence ID" value="AIW65158.1"/>
    <property type="molecule type" value="Genomic_DNA"/>
</dbReference>